<dbReference type="SUPFAM" id="SSF56935">
    <property type="entry name" value="Porins"/>
    <property type="match status" value="1"/>
</dbReference>
<sequence>MTYFLKSQSMKKLLCNLPRFVLWIAFLLIIESYVTLQAQTSSSNNSSKAISGKIVDETDLPIAGATVQVKGSTKGAISDIDGLFTISSEPGSILIFSFLGYQSIEYKIDKVPQTIKLLPKVDELDEVTVVGFAKQKKESVIGAISTLKPERLKIPTSNLTQALGGNVAGVISYQLSGEPGNDNVEFFIRGVTTFGYSKSPLILIDNIESSTTDLSRLSADDIAAFSIMKDATATAIYGARGANGVILITTKQGKPGKVKISARVEGSLSAPTKRIDMVDPISYMKYHNEAVLTRNPLAVRPHTDEKIASTIAGKNPYVYPAVDWYNELFNDNVFNSRANINMSGGSETARYYVSLGISDDNGIMKVDKRNNYNSNIDLKKIYVRSNIDIDVTKTTTFSVKFSGNFDDYTGPIVSGNDLYRRAMATSPVLFPKYYMPDENHTSTSHILFGNAGDGNYINPYAEMIRGYKQYTNSVISAQAELNQKLDFITPGLSIKVFASTTRNSYSGQQRSTSPFYYSISYYDKLTDTYTLRELNPNGGREDLDYTAEGNQVSSSYYYEASLNYNRTFREKHNITGLLVGVLRENKSGGASSIQTSLPARNIGLSGRFTYAYDGRYFAEANFGYNGSERFAKNERFGLFPSIGAGWMISEEKFWNQDLKNIINKLKLKGTYGLVGNDNIGAWNDRFFYMSEVNLNGSGANFSWGQDFERNVGTIDMIRYRNDKIKWEIAQKMNLGLEVGLFNIFDIQFDYFTEYRKNIFGERQTIPYEMGFSAPLYANKGEASSHGFEVQVDANHAFNKNFWLGVRGNFTYATGKYEHVEEPYRPYPWLSHIGKRINQTYGLIAERLFIDEEDIANSPVQTYGEYMPGDIKYKDVNNDGIINDEDIVPIGISSSPEIVYGFGVSMGYKNFDISCFFQGAARSSFFINSKATNPFMQMDFGGNNLNGMMQAYADDYWSESNRNIYATFPRLSTTDIANNNRNSTWWLRDGSYLRLKSVEIGYTLPKRLTSHLGMSNLRIYASGLNLFAWNRFKLWDVEQGNDGMQYPIQAVYNFGINLSF</sequence>
<evidence type="ECO:0000313" key="3">
    <source>
        <dbReference type="EMBL" id="EOS00841.1"/>
    </source>
</evidence>
<keyword evidence="1" id="KW-0812">Transmembrane</keyword>
<dbReference type="InterPro" id="IPR008969">
    <property type="entry name" value="CarboxyPept-like_regulatory"/>
</dbReference>
<evidence type="ECO:0000259" key="2">
    <source>
        <dbReference type="Pfam" id="PF07715"/>
    </source>
</evidence>
<dbReference type="NCBIfam" id="TIGR04056">
    <property type="entry name" value="OMP_RagA_SusC"/>
    <property type="match status" value="1"/>
</dbReference>
<dbReference type="PROSITE" id="PS52016">
    <property type="entry name" value="TONB_DEPENDENT_REC_3"/>
    <property type="match status" value="1"/>
</dbReference>
<keyword evidence="1" id="KW-0472">Membrane</keyword>
<protein>
    <submittedName>
        <fullName evidence="3">SusC/RagA family TonB-linked outer membrane protein</fullName>
    </submittedName>
</protein>
<comment type="caution">
    <text evidence="3">The sequence shown here is derived from an EMBL/GenBank/DDBJ whole genome shotgun (WGS) entry which is preliminary data.</text>
</comment>
<proteinExistence type="inferred from homology"/>
<comment type="similarity">
    <text evidence="1">Belongs to the TonB-dependent receptor family.</text>
</comment>
<dbReference type="Gene3D" id="2.60.40.1120">
    <property type="entry name" value="Carboxypeptidase-like, regulatory domain"/>
    <property type="match status" value="1"/>
</dbReference>
<dbReference type="InterPro" id="IPR023997">
    <property type="entry name" value="TonB-dep_OMP_SusC/RagA_CS"/>
</dbReference>
<gene>
    <name evidence="3" type="ORF">C799_02692</name>
</gene>
<dbReference type="FunFam" id="2.170.130.10:FF:000003">
    <property type="entry name" value="SusC/RagA family TonB-linked outer membrane protein"/>
    <property type="match status" value="1"/>
</dbReference>
<name>R9HAK6_BACT4</name>
<keyword evidence="1" id="KW-0998">Cell outer membrane</keyword>
<dbReference type="Pfam" id="PF07715">
    <property type="entry name" value="Plug"/>
    <property type="match status" value="1"/>
</dbReference>
<dbReference type="Gene3D" id="2.170.130.10">
    <property type="entry name" value="TonB-dependent receptor, plug domain"/>
    <property type="match status" value="1"/>
</dbReference>
<evidence type="ECO:0000313" key="4">
    <source>
        <dbReference type="Proteomes" id="UP000014207"/>
    </source>
</evidence>
<feature type="domain" description="TonB-dependent receptor plug" evidence="2">
    <location>
        <begin position="137"/>
        <end position="245"/>
    </location>
</feature>
<dbReference type="AlphaFoldDB" id="R9HAK6"/>
<dbReference type="InterPro" id="IPR012910">
    <property type="entry name" value="Plug_dom"/>
</dbReference>
<dbReference type="SUPFAM" id="SSF49464">
    <property type="entry name" value="Carboxypeptidase regulatory domain-like"/>
    <property type="match status" value="1"/>
</dbReference>
<reference evidence="3 4" key="1">
    <citation type="submission" date="2013-04" db="EMBL/GenBank/DDBJ databases">
        <title>The Genome Sequence of Bacteroides thetaiotaomicron dnLKV9.</title>
        <authorList>
            <consortium name="The Broad Institute Genomics Platform"/>
            <consortium name="The Broad Institute Genome Sequencing Center for Infectious Disease"/>
            <person name="Earl A."/>
            <person name="Xavier R."/>
            <person name="Kuhn K."/>
            <person name="Stappenbeck T."/>
            <person name="Walker B."/>
            <person name="Young S."/>
            <person name="Zeng Q."/>
            <person name="Gargeya S."/>
            <person name="Fitzgerald M."/>
            <person name="Haas B."/>
            <person name="Abouelleil A."/>
            <person name="Allen A.W."/>
            <person name="Alvarado L."/>
            <person name="Arachchi H.M."/>
            <person name="Berlin A.M."/>
            <person name="Chapman S.B."/>
            <person name="Gainer-Dewar J."/>
            <person name="Goldberg J."/>
            <person name="Griggs A."/>
            <person name="Gujja S."/>
            <person name="Hansen M."/>
            <person name="Howarth C."/>
            <person name="Imamovic A."/>
            <person name="Ireland A."/>
            <person name="Larimer J."/>
            <person name="McCowan C."/>
            <person name="Murphy C."/>
            <person name="Pearson M."/>
            <person name="Poon T.W."/>
            <person name="Priest M."/>
            <person name="Roberts A."/>
            <person name="Saif S."/>
            <person name="Shea T."/>
            <person name="Sisk P."/>
            <person name="Sykes S."/>
            <person name="Wortman J."/>
            <person name="Nusbaum C."/>
            <person name="Birren B."/>
        </authorList>
    </citation>
    <scope>NUCLEOTIDE SEQUENCE [LARGE SCALE GENOMIC DNA]</scope>
    <source>
        <strain evidence="4">dnLKV9</strain>
    </source>
</reference>
<evidence type="ECO:0000256" key="1">
    <source>
        <dbReference type="PROSITE-ProRule" id="PRU01360"/>
    </source>
</evidence>
<organism evidence="3 4">
    <name type="scientific">Bacteroides thetaiotaomicron dnLKV9</name>
    <dbReference type="NCBI Taxonomy" id="1235785"/>
    <lineage>
        <taxon>Bacteria</taxon>
        <taxon>Pseudomonadati</taxon>
        <taxon>Bacteroidota</taxon>
        <taxon>Bacteroidia</taxon>
        <taxon>Bacteroidales</taxon>
        <taxon>Bacteroidaceae</taxon>
        <taxon>Bacteroides</taxon>
    </lineage>
</organism>
<dbReference type="HOGENOM" id="CLU_004317_1_0_10"/>
<keyword evidence="1" id="KW-0813">Transport</keyword>
<accession>R9HAK6</accession>
<dbReference type="GO" id="GO:0009279">
    <property type="term" value="C:cell outer membrane"/>
    <property type="evidence" value="ECO:0007669"/>
    <property type="project" value="UniProtKB-SubCell"/>
</dbReference>
<dbReference type="InterPro" id="IPR037066">
    <property type="entry name" value="Plug_dom_sf"/>
</dbReference>
<comment type="subcellular location">
    <subcellularLocation>
        <location evidence="1">Cell outer membrane</location>
        <topology evidence="1">Multi-pass membrane protein</topology>
    </subcellularLocation>
</comment>
<keyword evidence="1" id="KW-1134">Transmembrane beta strand</keyword>
<dbReference type="InterPro" id="IPR023996">
    <property type="entry name" value="TonB-dep_OMP_SusC/RagA"/>
</dbReference>
<dbReference type="EMBL" id="ASSM01000009">
    <property type="protein sequence ID" value="EOS00841.1"/>
    <property type="molecule type" value="Genomic_DNA"/>
</dbReference>
<dbReference type="NCBIfam" id="TIGR04057">
    <property type="entry name" value="SusC_RagA_signa"/>
    <property type="match status" value="1"/>
</dbReference>
<dbReference type="Proteomes" id="UP000014207">
    <property type="component" value="Unassembled WGS sequence"/>
</dbReference>
<dbReference type="Pfam" id="PF13715">
    <property type="entry name" value="CarbopepD_reg_2"/>
    <property type="match status" value="1"/>
</dbReference>
<dbReference type="PATRIC" id="fig|1235785.3.peg.2706"/>
<dbReference type="InterPro" id="IPR039426">
    <property type="entry name" value="TonB-dep_rcpt-like"/>
</dbReference>